<feature type="transmembrane region" description="Helical" evidence="7">
    <location>
        <begin position="87"/>
        <end position="105"/>
    </location>
</feature>
<dbReference type="InParanoid" id="F7B0Z3"/>
<feature type="transmembrane region" description="Helical" evidence="7">
    <location>
        <begin position="304"/>
        <end position="324"/>
    </location>
</feature>
<feature type="transmembrane region" description="Helical" evidence="7">
    <location>
        <begin position="111"/>
        <end position="137"/>
    </location>
</feature>
<dbReference type="PANTHER" id="PTHR19444">
    <property type="entry name" value="UNC-93 RELATED"/>
    <property type="match status" value="1"/>
</dbReference>
<sequence length="411" mass="45696">MDCDAAASEKIDNKPETSNKSMSRYLYILGLTVMFIYGSYSGVIGLESSINIEGGLGTTSVMIVFIVSSFSSIFLLPIIIDFLGPKFAIILGELGFVAYIASNFYPSWYTLIPAAVVHGITESGMWAGGSCYVTFLAKKQWKKETRRNEDSGRSQEALIYQYLGIYYTMLFCGDITGGLYLRLQRGRFGEIPSKICPLIFICLQAIFLPKASVKDDQTKDGKLSYSVYDLPILYYNYTAFILRTFIFYNGLYYAYVITEYTRAFVSCSIGVEKLGLATGVLGAFTIFGTLIGGRVLYRLGRTKYAIVVVCWHLGTFLCSNFWQPHPNNTWVIYLLGAFLGIGQGVINNMLEGLTAHYFRGTEGIAFSVKNCIMNLGIVAGTAWSTSLCVYVKIYILIGIILFSVVCFFIAE</sequence>
<feature type="transmembrane region" description="Helical" evidence="7">
    <location>
        <begin position="232"/>
        <end position="255"/>
    </location>
</feature>
<evidence type="ECO:0000313" key="8">
    <source>
        <dbReference type="Ensembl" id="ENSCINP00000024787.2"/>
    </source>
</evidence>
<keyword evidence="3 7" id="KW-0812">Transmembrane</keyword>
<dbReference type="OMA" id="LANMHEG"/>
<comment type="similarity">
    <text evidence="2">Belongs to the unc-93 family.</text>
</comment>
<dbReference type="Proteomes" id="UP000008144">
    <property type="component" value="Chromosome 4"/>
</dbReference>
<evidence type="ECO:0000256" key="7">
    <source>
        <dbReference type="SAM" id="Phobius"/>
    </source>
</evidence>
<dbReference type="Gene3D" id="1.20.1250.20">
    <property type="entry name" value="MFS general substrate transporter like domains"/>
    <property type="match status" value="1"/>
</dbReference>
<dbReference type="AlphaFoldDB" id="F7B0Z3"/>
<feature type="transmembrane region" description="Helical" evidence="7">
    <location>
        <begin position="158"/>
        <end position="179"/>
    </location>
</feature>
<evidence type="ECO:0000256" key="5">
    <source>
        <dbReference type="ARBA" id="ARBA00023136"/>
    </source>
</evidence>
<dbReference type="InterPro" id="IPR036259">
    <property type="entry name" value="MFS_trans_sf"/>
</dbReference>
<feature type="transmembrane region" description="Helical" evidence="7">
    <location>
        <begin position="25"/>
        <end position="46"/>
    </location>
</feature>
<reference evidence="8" key="4">
    <citation type="submission" date="2025-09" db="UniProtKB">
        <authorList>
            <consortium name="Ensembl"/>
        </authorList>
    </citation>
    <scope>IDENTIFICATION</scope>
</reference>
<reference evidence="8" key="3">
    <citation type="submission" date="2025-08" db="UniProtKB">
        <authorList>
            <consortium name="Ensembl"/>
        </authorList>
    </citation>
    <scope>IDENTIFICATION</scope>
</reference>
<feature type="transmembrane region" description="Helical" evidence="7">
    <location>
        <begin position="362"/>
        <end position="383"/>
    </location>
</feature>
<feature type="transmembrane region" description="Helical" evidence="7">
    <location>
        <begin position="389"/>
        <end position="410"/>
    </location>
</feature>
<name>F7B0Z3_CIOIN</name>
<protein>
    <recommendedName>
        <fullName evidence="6">Protein unc-93 homolog A</fullName>
    </recommendedName>
</protein>
<evidence type="ECO:0000256" key="2">
    <source>
        <dbReference type="ARBA" id="ARBA00009172"/>
    </source>
</evidence>
<dbReference type="EMBL" id="EAAA01001987">
    <property type="status" value="NOT_ANNOTATED_CDS"/>
    <property type="molecule type" value="Genomic_DNA"/>
</dbReference>
<evidence type="ECO:0000256" key="4">
    <source>
        <dbReference type="ARBA" id="ARBA00022989"/>
    </source>
</evidence>
<dbReference type="SUPFAM" id="SSF103473">
    <property type="entry name" value="MFS general substrate transporter"/>
    <property type="match status" value="1"/>
</dbReference>
<feature type="transmembrane region" description="Helical" evidence="7">
    <location>
        <begin position="191"/>
        <end position="211"/>
    </location>
</feature>
<feature type="transmembrane region" description="Helical" evidence="7">
    <location>
        <begin position="275"/>
        <end position="297"/>
    </location>
</feature>
<dbReference type="Pfam" id="PF05978">
    <property type="entry name" value="UNC-93"/>
    <property type="match status" value="1"/>
</dbReference>
<keyword evidence="4 7" id="KW-1133">Transmembrane helix</keyword>
<proteinExistence type="inferred from homology"/>
<feature type="transmembrane region" description="Helical" evidence="7">
    <location>
        <begin position="58"/>
        <end position="80"/>
    </location>
</feature>
<keyword evidence="9" id="KW-1185">Reference proteome</keyword>
<evidence type="ECO:0000256" key="3">
    <source>
        <dbReference type="ARBA" id="ARBA00022692"/>
    </source>
</evidence>
<dbReference type="InterPro" id="IPR010291">
    <property type="entry name" value="Ion_channel_UNC-93"/>
</dbReference>
<organism evidence="8 9">
    <name type="scientific">Ciona intestinalis</name>
    <name type="common">Transparent sea squirt</name>
    <name type="synonym">Ascidia intestinalis</name>
    <dbReference type="NCBI Taxonomy" id="7719"/>
    <lineage>
        <taxon>Eukaryota</taxon>
        <taxon>Metazoa</taxon>
        <taxon>Chordata</taxon>
        <taxon>Tunicata</taxon>
        <taxon>Ascidiacea</taxon>
        <taxon>Phlebobranchia</taxon>
        <taxon>Cionidae</taxon>
        <taxon>Ciona</taxon>
    </lineage>
</organism>
<reference evidence="9" key="1">
    <citation type="journal article" date="2002" name="Science">
        <title>The draft genome of Ciona intestinalis: insights into chordate and vertebrate origins.</title>
        <authorList>
            <person name="Dehal P."/>
            <person name="Satou Y."/>
            <person name="Campbell R.K."/>
            <person name="Chapman J."/>
            <person name="Degnan B."/>
            <person name="De Tomaso A."/>
            <person name="Davidson B."/>
            <person name="Di Gregorio A."/>
            <person name="Gelpke M."/>
            <person name="Goodstein D.M."/>
            <person name="Harafuji N."/>
            <person name="Hastings K.E."/>
            <person name="Ho I."/>
            <person name="Hotta K."/>
            <person name="Huang W."/>
            <person name="Kawashima T."/>
            <person name="Lemaire P."/>
            <person name="Martinez D."/>
            <person name="Meinertzhagen I.A."/>
            <person name="Necula S."/>
            <person name="Nonaka M."/>
            <person name="Putnam N."/>
            <person name="Rash S."/>
            <person name="Saiga H."/>
            <person name="Satake M."/>
            <person name="Terry A."/>
            <person name="Yamada L."/>
            <person name="Wang H.G."/>
            <person name="Awazu S."/>
            <person name="Azumi K."/>
            <person name="Boore J."/>
            <person name="Branno M."/>
            <person name="Chin-Bow S."/>
            <person name="DeSantis R."/>
            <person name="Doyle S."/>
            <person name="Francino P."/>
            <person name="Keys D.N."/>
            <person name="Haga S."/>
            <person name="Hayashi H."/>
            <person name="Hino K."/>
            <person name="Imai K.S."/>
            <person name="Inaba K."/>
            <person name="Kano S."/>
            <person name="Kobayashi K."/>
            <person name="Kobayashi M."/>
            <person name="Lee B.I."/>
            <person name="Makabe K.W."/>
            <person name="Manohar C."/>
            <person name="Matassi G."/>
            <person name="Medina M."/>
            <person name="Mochizuki Y."/>
            <person name="Mount S."/>
            <person name="Morishita T."/>
            <person name="Miura S."/>
            <person name="Nakayama A."/>
            <person name="Nishizaka S."/>
            <person name="Nomoto H."/>
            <person name="Ohta F."/>
            <person name="Oishi K."/>
            <person name="Rigoutsos I."/>
            <person name="Sano M."/>
            <person name="Sasaki A."/>
            <person name="Sasakura Y."/>
            <person name="Shoguchi E."/>
            <person name="Shin-i T."/>
            <person name="Spagnuolo A."/>
            <person name="Stainier D."/>
            <person name="Suzuki M.M."/>
            <person name="Tassy O."/>
            <person name="Takatori N."/>
            <person name="Tokuoka M."/>
            <person name="Yagi K."/>
            <person name="Yoshizaki F."/>
            <person name="Wada S."/>
            <person name="Zhang C."/>
            <person name="Hyatt P.D."/>
            <person name="Larimer F."/>
            <person name="Detter C."/>
            <person name="Doggett N."/>
            <person name="Glavina T."/>
            <person name="Hawkins T."/>
            <person name="Richardson P."/>
            <person name="Lucas S."/>
            <person name="Kohara Y."/>
            <person name="Levine M."/>
            <person name="Satoh N."/>
            <person name="Rokhsar D.S."/>
        </authorList>
    </citation>
    <scope>NUCLEOTIDE SEQUENCE [LARGE SCALE GENOMIC DNA]</scope>
</reference>
<dbReference type="HOGENOM" id="CLU_025356_1_1_1"/>
<evidence type="ECO:0000313" key="9">
    <source>
        <dbReference type="Proteomes" id="UP000008144"/>
    </source>
</evidence>
<feature type="transmembrane region" description="Helical" evidence="7">
    <location>
        <begin position="330"/>
        <end position="350"/>
    </location>
</feature>
<reference evidence="8" key="2">
    <citation type="journal article" date="2008" name="Genome Biol.">
        <title>Improved genome assembly and evidence-based global gene model set for the chordate Ciona intestinalis: new insight into intron and operon populations.</title>
        <authorList>
            <person name="Satou Y."/>
            <person name="Mineta K."/>
            <person name="Ogasawara M."/>
            <person name="Sasakura Y."/>
            <person name="Shoguchi E."/>
            <person name="Ueno K."/>
            <person name="Yamada L."/>
            <person name="Matsumoto J."/>
            <person name="Wasserscheid J."/>
            <person name="Dewar K."/>
            <person name="Wiley G.B."/>
            <person name="Macmil S.L."/>
            <person name="Roe B.A."/>
            <person name="Zeller R.W."/>
            <person name="Hastings K.E."/>
            <person name="Lemaire P."/>
            <person name="Lindquist E."/>
            <person name="Endo T."/>
            <person name="Hotta K."/>
            <person name="Inaba K."/>
        </authorList>
    </citation>
    <scope>NUCLEOTIDE SEQUENCE [LARGE SCALE GENOMIC DNA]</scope>
    <source>
        <strain evidence="8">wild type</strain>
    </source>
</reference>
<dbReference type="GeneTree" id="ENSGT00530000063359"/>
<evidence type="ECO:0000256" key="1">
    <source>
        <dbReference type="ARBA" id="ARBA00004141"/>
    </source>
</evidence>
<comment type="subcellular location">
    <subcellularLocation>
        <location evidence="1">Membrane</location>
        <topology evidence="1">Multi-pass membrane protein</topology>
    </subcellularLocation>
</comment>
<keyword evidence="5 7" id="KW-0472">Membrane</keyword>
<dbReference type="GO" id="GO:0016020">
    <property type="term" value="C:membrane"/>
    <property type="evidence" value="ECO:0007669"/>
    <property type="project" value="UniProtKB-SubCell"/>
</dbReference>
<evidence type="ECO:0000256" key="6">
    <source>
        <dbReference type="ARBA" id="ARBA00040854"/>
    </source>
</evidence>
<dbReference type="InterPro" id="IPR051951">
    <property type="entry name" value="UNC-93_regulatory"/>
</dbReference>
<dbReference type="Ensembl" id="ENSCINT00000025033.2">
    <property type="protein sequence ID" value="ENSCINP00000024787.2"/>
    <property type="gene ID" value="ENSCING00000013523.2"/>
</dbReference>
<dbReference type="PANTHER" id="PTHR19444:SF13">
    <property type="entry name" value="PROTEIN UNC-93 HOMOLOG A"/>
    <property type="match status" value="1"/>
</dbReference>
<accession>F7B0Z3</accession>